<dbReference type="InterPro" id="IPR045229">
    <property type="entry name" value="TPP_enz"/>
</dbReference>
<dbReference type="CDD" id="cd07035">
    <property type="entry name" value="TPP_PYR_POX_like"/>
    <property type="match status" value="1"/>
</dbReference>
<comment type="caution">
    <text evidence="7">The sequence shown here is derived from an EMBL/GenBank/DDBJ whole genome shotgun (WGS) entry which is preliminary data.</text>
</comment>
<protein>
    <submittedName>
        <fullName evidence="7">3D-(3,5/4)-trihydroxycyclohexane-1,2-dione hydrolase</fullName>
    </submittedName>
</protein>
<keyword evidence="2 3" id="KW-0786">Thiamine pyrophosphate</keyword>
<dbReference type="InterPro" id="IPR029061">
    <property type="entry name" value="THDP-binding"/>
</dbReference>
<dbReference type="InterPro" id="IPR011766">
    <property type="entry name" value="TPP_enzyme_TPP-bd"/>
</dbReference>
<dbReference type="EMBL" id="VFQF01000001">
    <property type="protein sequence ID" value="TQN47828.1"/>
    <property type="molecule type" value="Genomic_DNA"/>
</dbReference>
<dbReference type="Gene3D" id="3.40.50.1220">
    <property type="entry name" value="TPP-binding domain"/>
    <property type="match status" value="1"/>
</dbReference>
<dbReference type="Pfam" id="PF02776">
    <property type="entry name" value="TPP_enzyme_N"/>
    <property type="match status" value="1"/>
</dbReference>
<dbReference type="GO" id="GO:0016823">
    <property type="term" value="F:hydrolase activity, acting on acid carbon-carbon bonds, in ketonic substances"/>
    <property type="evidence" value="ECO:0007669"/>
    <property type="project" value="InterPro"/>
</dbReference>
<dbReference type="GO" id="GO:0005948">
    <property type="term" value="C:acetolactate synthase complex"/>
    <property type="evidence" value="ECO:0007669"/>
    <property type="project" value="TreeGrafter"/>
</dbReference>
<feature type="domain" description="Thiamine pyrophosphate enzyme TPP-binding" evidence="5">
    <location>
        <begin position="443"/>
        <end position="610"/>
    </location>
</feature>
<evidence type="ECO:0000256" key="2">
    <source>
        <dbReference type="ARBA" id="ARBA00023052"/>
    </source>
</evidence>
<dbReference type="GO" id="GO:0000287">
    <property type="term" value="F:magnesium ion binding"/>
    <property type="evidence" value="ECO:0007669"/>
    <property type="project" value="InterPro"/>
</dbReference>
<proteinExistence type="inferred from homology"/>
<dbReference type="Proteomes" id="UP000320085">
    <property type="component" value="Unassembled WGS sequence"/>
</dbReference>
<evidence type="ECO:0000256" key="3">
    <source>
        <dbReference type="RuleBase" id="RU362132"/>
    </source>
</evidence>
<dbReference type="GO" id="GO:0019310">
    <property type="term" value="P:inositol catabolic process"/>
    <property type="evidence" value="ECO:0007669"/>
    <property type="project" value="InterPro"/>
</dbReference>
<evidence type="ECO:0000259" key="6">
    <source>
        <dbReference type="Pfam" id="PF02776"/>
    </source>
</evidence>
<dbReference type="RefSeq" id="WP_141820344.1">
    <property type="nucleotide sequence ID" value="NZ_BAAAQC010000016.1"/>
</dbReference>
<dbReference type="AlphaFoldDB" id="A0A543PUT1"/>
<feature type="domain" description="Thiamine pyrophosphate enzyme central" evidence="4">
    <location>
        <begin position="222"/>
        <end position="356"/>
    </location>
</feature>
<evidence type="ECO:0000259" key="4">
    <source>
        <dbReference type="Pfam" id="PF00205"/>
    </source>
</evidence>
<dbReference type="NCBIfam" id="TIGR04377">
    <property type="entry name" value="myo_inos_iolD"/>
    <property type="match status" value="1"/>
</dbReference>
<gene>
    <name evidence="7" type="ORF">FHX52_0946</name>
</gene>
<organism evidence="7 8">
    <name type="scientific">Humibacillus xanthopallidus</name>
    <dbReference type="NCBI Taxonomy" id="412689"/>
    <lineage>
        <taxon>Bacteria</taxon>
        <taxon>Bacillati</taxon>
        <taxon>Actinomycetota</taxon>
        <taxon>Actinomycetes</taxon>
        <taxon>Micrococcales</taxon>
        <taxon>Intrasporangiaceae</taxon>
        <taxon>Humibacillus</taxon>
    </lineage>
</organism>
<keyword evidence="7" id="KW-0378">Hydrolase</keyword>
<evidence type="ECO:0000313" key="8">
    <source>
        <dbReference type="Proteomes" id="UP000320085"/>
    </source>
</evidence>
<dbReference type="Pfam" id="PF02775">
    <property type="entry name" value="TPP_enzyme_C"/>
    <property type="match status" value="1"/>
</dbReference>
<dbReference type="Gene3D" id="3.40.50.970">
    <property type="match status" value="2"/>
</dbReference>
<evidence type="ECO:0000259" key="5">
    <source>
        <dbReference type="Pfam" id="PF02775"/>
    </source>
</evidence>
<dbReference type="InterPro" id="IPR012000">
    <property type="entry name" value="Thiamin_PyroP_enz_cen_dom"/>
</dbReference>
<accession>A0A543PUT1</accession>
<dbReference type="PANTHER" id="PTHR18968:SF9">
    <property type="entry name" value="3D-(3,5_4)-TRIHYDROXYCYCLOHEXANE-1,2-DIONE HYDROLASE"/>
    <property type="match status" value="1"/>
</dbReference>
<evidence type="ECO:0000256" key="1">
    <source>
        <dbReference type="ARBA" id="ARBA00007812"/>
    </source>
</evidence>
<dbReference type="SUPFAM" id="SSF52467">
    <property type="entry name" value="DHS-like NAD/FAD-binding domain"/>
    <property type="match status" value="1"/>
</dbReference>
<evidence type="ECO:0000313" key="7">
    <source>
        <dbReference type="EMBL" id="TQN47828.1"/>
    </source>
</evidence>
<dbReference type="OrthoDB" id="3194735at2"/>
<name>A0A543PUT1_9MICO</name>
<dbReference type="InterPro" id="IPR029035">
    <property type="entry name" value="DHS-like_NAD/FAD-binding_dom"/>
</dbReference>
<dbReference type="InterPro" id="IPR030817">
    <property type="entry name" value="Myo_inos_IolD"/>
</dbReference>
<dbReference type="GO" id="GO:0003984">
    <property type="term" value="F:acetolactate synthase activity"/>
    <property type="evidence" value="ECO:0007669"/>
    <property type="project" value="TreeGrafter"/>
</dbReference>
<dbReference type="GO" id="GO:0050660">
    <property type="term" value="F:flavin adenine dinucleotide binding"/>
    <property type="evidence" value="ECO:0007669"/>
    <property type="project" value="TreeGrafter"/>
</dbReference>
<sequence length="656" mass="69963">MPPAATIRLTAAQAVVTYLSRQYSVADGERRRLIPATLGIFGHGNVAGLGQALDQLSETMPFVQGRNEQSLVHAAVGFAKHSRRRATLAVTASIGPGAMNMVTGAALATINRLPVLLLPGDTYATRHQGPVLQQLQHPVDADLTVNDAFRPVSRFFDRITRPEQLLTALPAAMRTLVDPLETGAVVLSLPQDVQSHAYDFPAELFAERDWVIRRPAPDSDEIDAVAALLATAKRPIIIAGGGVIYSDATTELEALATALGAPVAETFGGKGAVQSAAWWQVGGIGLEGTPATNTLANEADVVLTVGSRLTDFATGSHSIFANPDVRFASINVNVHDADRLGALGVIGDAKRSLAALTLALSERDLHPETAWRNRVEELADAWAIERADALDPDQPFDKSAVTEDSDIVTTTDAVLTQGQVIGVLQEHARAGDVIVAAAGGPPGDLQKVWDATEGRTCHLEFGFSCMGFEIPAAMGIRMAHPDPSARVTAFLGDGTFLMSPTELVTAAQEGLPITVVIPENHGYQVIHRLQMFRNGREFGNEFRYRTQPLELADATEVAGAPRLSGDYLSVDLVQIAAGLGARAVRPSTADELREALDDTRGHDGTVVLVVPVIPHADLPPAGVWWDVAPAEVSDVSTVPALRAEYEQDRQSQRWFG</sequence>
<dbReference type="PANTHER" id="PTHR18968">
    <property type="entry name" value="THIAMINE PYROPHOSPHATE ENZYMES"/>
    <property type="match status" value="1"/>
</dbReference>
<dbReference type="GO" id="GO:0009097">
    <property type="term" value="P:isoleucine biosynthetic process"/>
    <property type="evidence" value="ECO:0007669"/>
    <property type="project" value="TreeGrafter"/>
</dbReference>
<comment type="similarity">
    <text evidence="1 3">Belongs to the TPP enzyme family.</text>
</comment>
<dbReference type="GO" id="GO:0009099">
    <property type="term" value="P:L-valine biosynthetic process"/>
    <property type="evidence" value="ECO:0007669"/>
    <property type="project" value="TreeGrafter"/>
</dbReference>
<dbReference type="SUPFAM" id="SSF52518">
    <property type="entry name" value="Thiamin diphosphate-binding fold (THDP-binding)"/>
    <property type="match status" value="2"/>
</dbReference>
<feature type="domain" description="Thiamine pyrophosphate enzyme N-terminal TPP-binding" evidence="6">
    <location>
        <begin position="53"/>
        <end position="128"/>
    </location>
</feature>
<dbReference type="GO" id="GO:0030976">
    <property type="term" value="F:thiamine pyrophosphate binding"/>
    <property type="evidence" value="ECO:0007669"/>
    <property type="project" value="InterPro"/>
</dbReference>
<reference evidence="7 8" key="1">
    <citation type="submission" date="2019-06" db="EMBL/GenBank/DDBJ databases">
        <title>Sequencing the genomes of 1000 actinobacteria strains.</title>
        <authorList>
            <person name="Klenk H.-P."/>
        </authorList>
    </citation>
    <scope>NUCLEOTIDE SEQUENCE [LARGE SCALE GENOMIC DNA]</scope>
    <source>
        <strain evidence="7 8">DSM 21776</strain>
    </source>
</reference>
<dbReference type="Pfam" id="PF00205">
    <property type="entry name" value="TPP_enzyme_M"/>
    <property type="match status" value="1"/>
</dbReference>
<dbReference type="InterPro" id="IPR012001">
    <property type="entry name" value="Thiamin_PyroP_enz_TPP-bd_dom"/>
</dbReference>